<organism evidence="2">
    <name type="scientific">freshwater metagenome</name>
    <dbReference type="NCBI Taxonomy" id="449393"/>
    <lineage>
        <taxon>unclassified sequences</taxon>
        <taxon>metagenomes</taxon>
        <taxon>ecological metagenomes</taxon>
    </lineage>
</organism>
<accession>A0A6J7J8S1</accession>
<evidence type="ECO:0000313" key="2">
    <source>
        <dbReference type="EMBL" id="CAB4939605.1"/>
    </source>
</evidence>
<keyword evidence="1" id="KW-0812">Transmembrane</keyword>
<protein>
    <submittedName>
        <fullName evidence="2">Unannotated protein</fullName>
    </submittedName>
</protein>
<name>A0A6J7J8S1_9ZZZZ</name>
<keyword evidence="1" id="KW-0472">Membrane</keyword>
<dbReference type="EMBL" id="CAFBMK010000230">
    <property type="protein sequence ID" value="CAB4939605.1"/>
    <property type="molecule type" value="Genomic_DNA"/>
</dbReference>
<evidence type="ECO:0000256" key="1">
    <source>
        <dbReference type="SAM" id="Phobius"/>
    </source>
</evidence>
<sequence>MTLERAAWSVVILACLITAIVLVVRGFLGYAAVSTAVGLAAATNLR</sequence>
<keyword evidence="1" id="KW-1133">Transmembrane helix</keyword>
<gene>
    <name evidence="2" type="ORF">UFOPK3564_02866</name>
</gene>
<feature type="transmembrane region" description="Helical" evidence="1">
    <location>
        <begin position="6"/>
        <end position="28"/>
    </location>
</feature>
<proteinExistence type="predicted"/>
<reference evidence="2" key="1">
    <citation type="submission" date="2020-05" db="EMBL/GenBank/DDBJ databases">
        <authorList>
            <person name="Chiriac C."/>
            <person name="Salcher M."/>
            <person name="Ghai R."/>
            <person name="Kavagutti S V."/>
        </authorList>
    </citation>
    <scope>NUCLEOTIDE SEQUENCE</scope>
</reference>
<dbReference type="AlphaFoldDB" id="A0A6J7J8S1"/>